<evidence type="ECO:0000256" key="1">
    <source>
        <dbReference type="ARBA" id="ARBA00009741"/>
    </source>
</evidence>
<comment type="function">
    <text evidence="6">Methylates ribosomal protein L11.</text>
</comment>
<evidence type="ECO:0000256" key="4">
    <source>
        <dbReference type="ARBA" id="ARBA00022679"/>
    </source>
</evidence>
<dbReference type="PANTHER" id="PTHR43648">
    <property type="entry name" value="ELECTRON TRANSFER FLAVOPROTEIN BETA SUBUNIT LYSINE METHYLTRANSFERASE"/>
    <property type="match status" value="1"/>
</dbReference>
<evidence type="ECO:0000256" key="3">
    <source>
        <dbReference type="ARBA" id="ARBA00022603"/>
    </source>
</evidence>
<dbReference type="GO" id="GO:0016279">
    <property type="term" value="F:protein-lysine N-methyltransferase activity"/>
    <property type="evidence" value="ECO:0007669"/>
    <property type="project" value="RHEA"/>
</dbReference>
<feature type="binding site" evidence="6">
    <location>
        <position position="247"/>
    </location>
    <ligand>
        <name>S-adenosyl-L-methionine</name>
        <dbReference type="ChEBI" id="CHEBI:59789"/>
    </ligand>
</feature>
<dbReference type="EMBL" id="VMHE01000001">
    <property type="protein sequence ID" value="TSJ67864.1"/>
    <property type="molecule type" value="Genomic_DNA"/>
</dbReference>
<evidence type="ECO:0000313" key="7">
    <source>
        <dbReference type="EMBL" id="TSJ67864.1"/>
    </source>
</evidence>
<keyword evidence="5 6" id="KW-0949">S-adenosyl-L-methionine</keyword>
<dbReference type="PANTHER" id="PTHR43648:SF1">
    <property type="entry name" value="ELECTRON TRANSFER FLAVOPROTEIN BETA SUBUNIT LYSINE METHYLTRANSFERASE"/>
    <property type="match status" value="1"/>
</dbReference>
<dbReference type="InterPro" id="IPR029063">
    <property type="entry name" value="SAM-dependent_MTases_sf"/>
</dbReference>
<evidence type="ECO:0000256" key="2">
    <source>
        <dbReference type="ARBA" id="ARBA00022490"/>
    </source>
</evidence>
<evidence type="ECO:0000256" key="6">
    <source>
        <dbReference type="HAMAP-Rule" id="MF_00735"/>
    </source>
</evidence>
<dbReference type="OrthoDB" id="9785995at2"/>
<keyword evidence="3 6" id="KW-0489">Methyltransferase</keyword>
<dbReference type="GO" id="GO:0005737">
    <property type="term" value="C:cytoplasm"/>
    <property type="evidence" value="ECO:0007669"/>
    <property type="project" value="UniProtKB-SubCell"/>
</dbReference>
<dbReference type="PIRSF" id="PIRSF000401">
    <property type="entry name" value="RPL11_MTase"/>
    <property type="match status" value="1"/>
</dbReference>
<evidence type="ECO:0000256" key="5">
    <source>
        <dbReference type="ARBA" id="ARBA00022691"/>
    </source>
</evidence>
<dbReference type="SUPFAM" id="SSF53335">
    <property type="entry name" value="S-adenosyl-L-methionine-dependent methyltransferases"/>
    <property type="match status" value="1"/>
</dbReference>
<protein>
    <recommendedName>
        <fullName evidence="6">Ribosomal protein L11 methyltransferase</fullName>
        <shortName evidence="6">L11 Mtase</shortName>
        <ecNumber evidence="6">2.1.1.-</ecNumber>
    </recommendedName>
</protein>
<comment type="subcellular location">
    <subcellularLocation>
        <location evidence="6">Cytoplasm</location>
    </subcellularLocation>
</comment>
<comment type="catalytic activity">
    <reaction evidence="6">
        <text>L-lysyl-[protein] + 3 S-adenosyl-L-methionine = N(6),N(6),N(6)-trimethyl-L-lysyl-[protein] + 3 S-adenosyl-L-homocysteine + 3 H(+)</text>
        <dbReference type="Rhea" id="RHEA:54192"/>
        <dbReference type="Rhea" id="RHEA-COMP:9752"/>
        <dbReference type="Rhea" id="RHEA-COMP:13826"/>
        <dbReference type="ChEBI" id="CHEBI:15378"/>
        <dbReference type="ChEBI" id="CHEBI:29969"/>
        <dbReference type="ChEBI" id="CHEBI:57856"/>
        <dbReference type="ChEBI" id="CHEBI:59789"/>
        <dbReference type="ChEBI" id="CHEBI:61961"/>
    </reaction>
</comment>
<feature type="binding site" evidence="6">
    <location>
        <position position="161"/>
    </location>
    <ligand>
        <name>S-adenosyl-L-methionine</name>
        <dbReference type="ChEBI" id="CHEBI:59789"/>
    </ligand>
</feature>
<keyword evidence="8" id="KW-1185">Reference proteome</keyword>
<gene>
    <name evidence="6" type="primary">prmA</name>
    <name evidence="7" type="ORF">FPQ13_01425</name>
</gene>
<organism evidence="7 8">
    <name type="scientific">Allobacillus salarius</name>
    <dbReference type="NCBI Taxonomy" id="1955272"/>
    <lineage>
        <taxon>Bacteria</taxon>
        <taxon>Bacillati</taxon>
        <taxon>Bacillota</taxon>
        <taxon>Bacilli</taxon>
        <taxon>Bacillales</taxon>
        <taxon>Bacillaceae</taxon>
        <taxon>Allobacillus</taxon>
    </lineage>
</organism>
<dbReference type="NCBIfam" id="TIGR00406">
    <property type="entry name" value="prmA"/>
    <property type="match status" value="1"/>
</dbReference>
<dbReference type="AlphaFoldDB" id="A0A556PTZ8"/>
<dbReference type="HAMAP" id="MF_00735">
    <property type="entry name" value="Methyltr_PrmA"/>
    <property type="match status" value="1"/>
</dbReference>
<dbReference type="CDD" id="cd02440">
    <property type="entry name" value="AdoMet_MTases"/>
    <property type="match status" value="1"/>
</dbReference>
<dbReference type="GO" id="GO:0032259">
    <property type="term" value="P:methylation"/>
    <property type="evidence" value="ECO:0007669"/>
    <property type="project" value="UniProtKB-KW"/>
</dbReference>
<comment type="caution">
    <text evidence="7">The sequence shown here is derived from an EMBL/GenBank/DDBJ whole genome shotgun (WGS) entry which is preliminary data.</text>
</comment>
<dbReference type="Proteomes" id="UP000316425">
    <property type="component" value="Unassembled WGS sequence"/>
</dbReference>
<dbReference type="Pfam" id="PF06325">
    <property type="entry name" value="PrmA"/>
    <property type="match status" value="1"/>
</dbReference>
<keyword evidence="4 6" id="KW-0808">Transferase</keyword>
<feature type="binding site" evidence="6">
    <location>
        <position position="182"/>
    </location>
    <ligand>
        <name>S-adenosyl-L-methionine</name>
        <dbReference type="ChEBI" id="CHEBI:59789"/>
    </ligand>
</feature>
<dbReference type="RefSeq" id="WP_144087624.1">
    <property type="nucleotide sequence ID" value="NZ_VMHE01000001.1"/>
</dbReference>
<keyword evidence="7" id="KW-0689">Ribosomal protein</keyword>
<reference evidence="7 8" key="1">
    <citation type="submission" date="2019-07" db="EMBL/GenBank/DDBJ databases">
        <title>Allobacillus sp. nov. SKP isolated from shrimp paste of Euphausiacea.</title>
        <authorList>
            <person name="Kanchanasin P."/>
            <person name="Tanasupawat S."/>
            <person name="Shi W."/>
            <person name="Wu L."/>
            <person name="Ma J."/>
        </authorList>
    </citation>
    <scope>NUCLEOTIDE SEQUENCE [LARGE SCALE GENOMIC DNA]</scope>
    <source>
        <strain evidence="7 8">SKP4-8</strain>
    </source>
</reference>
<dbReference type="Gene3D" id="3.40.50.150">
    <property type="entry name" value="Vaccinia Virus protein VP39"/>
    <property type="match status" value="1"/>
</dbReference>
<sequence length="319" mass="35542">MTWSEIKIHTTNEAIEAVSQIFQEAGASGVVIVDPQDLYKDHVTLYGTIYELDASNYPEDGVYVKSYLPTDDSLAEKVSIIKQSISELPNFNIPIGRNEVTISEVHEEDWSTAWKKYYKPVKVSERITIKPTWEDYQPSPDELIIELDPGMAFGTGTHPTTVLSLQALERFLNPKDLVLDVGSGSGILSIAAAKLDASHVYAFDLDEVAVASTQNNSTLNQTDELITVQKNDLLKNVQHEPDVIVSNILAEIIIQLTEDAFHLLKPDGLFITSGIIQKKKQEVIDDLTEKGFQIIETNELEDWVSIVAQKPSAMKKGRE</sequence>
<dbReference type="InterPro" id="IPR004498">
    <property type="entry name" value="Ribosomal_PrmA_MeTrfase"/>
</dbReference>
<dbReference type="EC" id="2.1.1.-" evidence="6"/>
<comment type="similarity">
    <text evidence="1 6">Belongs to the methyltransferase superfamily. PrmA family.</text>
</comment>
<feature type="binding site" evidence="6">
    <location>
        <position position="204"/>
    </location>
    <ligand>
        <name>S-adenosyl-L-methionine</name>
        <dbReference type="ChEBI" id="CHEBI:59789"/>
    </ligand>
</feature>
<dbReference type="InterPro" id="IPR050078">
    <property type="entry name" value="Ribosomal_L11_MeTrfase_PrmA"/>
</dbReference>
<keyword evidence="2 6" id="KW-0963">Cytoplasm</keyword>
<name>A0A556PTZ8_9BACI</name>
<proteinExistence type="inferred from homology"/>
<dbReference type="GO" id="GO:0005840">
    <property type="term" value="C:ribosome"/>
    <property type="evidence" value="ECO:0007669"/>
    <property type="project" value="UniProtKB-KW"/>
</dbReference>
<accession>A0A556PTZ8</accession>
<keyword evidence="7" id="KW-0687">Ribonucleoprotein</keyword>
<evidence type="ECO:0000313" key="8">
    <source>
        <dbReference type="Proteomes" id="UP000316425"/>
    </source>
</evidence>